<dbReference type="RefSeq" id="WP_073288174.1">
    <property type="nucleotide sequence ID" value="NZ_FRCP01000012.1"/>
</dbReference>
<dbReference type="InterPro" id="IPR038610">
    <property type="entry name" value="FliK-like_C_sf"/>
</dbReference>
<evidence type="ECO:0000313" key="4">
    <source>
        <dbReference type="Proteomes" id="UP000184038"/>
    </source>
</evidence>
<dbReference type="InterPro" id="IPR021136">
    <property type="entry name" value="Flagellar_hook_control-like_C"/>
</dbReference>
<evidence type="ECO:0000256" key="1">
    <source>
        <dbReference type="SAM" id="MobiDB-lite"/>
    </source>
</evidence>
<name>A0A1M7K189_9FIRM</name>
<dbReference type="Gene3D" id="3.30.750.140">
    <property type="match status" value="1"/>
</dbReference>
<feature type="region of interest" description="Disordered" evidence="1">
    <location>
        <begin position="1"/>
        <end position="48"/>
    </location>
</feature>
<reference evidence="3 4" key="1">
    <citation type="submission" date="2016-11" db="EMBL/GenBank/DDBJ databases">
        <authorList>
            <person name="Jaros S."/>
            <person name="Januszkiewicz K."/>
            <person name="Wedrychowicz H."/>
        </authorList>
    </citation>
    <scope>NUCLEOTIDE SEQUENCE [LARGE SCALE GENOMIC DNA]</scope>
    <source>
        <strain evidence="3 4">DSM 15930</strain>
    </source>
</reference>
<keyword evidence="4" id="KW-1185">Reference proteome</keyword>
<accession>A0A1M7K189</accession>
<evidence type="ECO:0000313" key="3">
    <source>
        <dbReference type="EMBL" id="SHM58733.1"/>
    </source>
</evidence>
<gene>
    <name evidence="3" type="ORF">SAMN02746066_02525</name>
</gene>
<feature type="compositionally biased region" description="Low complexity" evidence="1">
    <location>
        <begin position="25"/>
        <end position="48"/>
    </location>
</feature>
<protein>
    <submittedName>
        <fullName evidence="3">Hook-length control protein FliK</fullName>
    </submittedName>
</protein>
<organism evidence="3 4">
    <name type="scientific">Anaerosporobacter mobilis DSM 15930</name>
    <dbReference type="NCBI Taxonomy" id="1120996"/>
    <lineage>
        <taxon>Bacteria</taxon>
        <taxon>Bacillati</taxon>
        <taxon>Bacillota</taxon>
        <taxon>Clostridia</taxon>
        <taxon>Lachnospirales</taxon>
        <taxon>Lachnospiraceae</taxon>
        <taxon>Anaerosporobacter</taxon>
    </lineage>
</organism>
<dbReference type="Pfam" id="PF02120">
    <property type="entry name" value="Flg_hook"/>
    <property type="match status" value="1"/>
</dbReference>
<dbReference type="AlphaFoldDB" id="A0A1M7K189"/>
<evidence type="ECO:0000259" key="2">
    <source>
        <dbReference type="Pfam" id="PF02120"/>
    </source>
</evidence>
<sequence>MSLSNNAIGNVSSNPSNMTPKKRPSSGQTSTFQTTAGSSSGATNTGNSNLSYSATGQILIDKGQIIRGEVTDIRNDTVSIKVDLGETITYPLQGDPELTIGQTATFKAVETEDGIALRAISVKPSQARLATINKALEEAGLQKSERNQMIVLELLDNHMSIDKQTIQKLFQQSLLNKNASIGTLVLMNKHNIPITNETSTQFENYRNYEHRLSKEIGSIAEDIPKLLDKVSTFTTAKNFLAINDGLMDIFLRDTHGDTDLPLSSVIRSKSEVSTLLDILRPFALTDSLTEAIQNQTASLREVIDCIQKSITIAEQMDLESQSSLVEIEATANKVHAPLTDMFQAPIIRHILDHFTNQQFNNNELSTFLSLQNRQTLALALADFPLSQDIREGIVNGQVGTNTLLHAIKTALPATNSPDAKTLYSTQVYQWVLKEHIRSSMSLTTNDIADNKVNDYFDTTYNQITALRDFLQNTGLKDVFSQLSGTTQNFQENLEFMKVINQLFPYVQLPIKMKDQFVHSDLYVYTKKKNLQENPDSISVLLHLDMDNLGPTDIHINLTRGNVEAKFYMSDDFSTSLLRNNIDLLEDAMARNGYLLQTEFIERQKEVDIVKDIIERDQPTSSLKRYSFDIRA</sequence>
<dbReference type="OrthoDB" id="1938931at2"/>
<proteinExistence type="predicted"/>
<feature type="compositionally biased region" description="Polar residues" evidence="1">
    <location>
        <begin position="1"/>
        <end position="19"/>
    </location>
</feature>
<feature type="domain" description="Flagellar hook-length control protein-like C-terminal" evidence="2">
    <location>
        <begin position="528"/>
        <end position="595"/>
    </location>
</feature>
<dbReference type="EMBL" id="FRCP01000012">
    <property type="protein sequence ID" value="SHM58733.1"/>
    <property type="molecule type" value="Genomic_DNA"/>
</dbReference>
<dbReference type="Proteomes" id="UP000184038">
    <property type="component" value="Unassembled WGS sequence"/>
</dbReference>